<dbReference type="SUPFAM" id="SSF52440">
    <property type="entry name" value="PreATP-grasp domain"/>
    <property type="match status" value="1"/>
</dbReference>
<keyword evidence="8" id="KW-1185">Reference proteome</keyword>
<evidence type="ECO:0000256" key="5">
    <source>
        <dbReference type="ARBA" id="ARBA00022842"/>
    </source>
</evidence>
<proteinExistence type="predicted"/>
<evidence type="ECO:0000256" key="4">
    <source>
        <dbReference type="ARBA" id="ARBA00022840"/>
    </source>
</evidence>
<protein>
    <submittedName>
        <fullName evidence="7">Glutathionylspermidine synthase</fullName>
    </submittedName>
</protein>
<dbReference type="InterPro" id="IPR005494">
    <property type="entry name" value="GSPS_pre-ATP-grasp-like_dom"/>
</dbReference>
<evidence type="ECO:0000256" key="1">
    <source>
        <dbReference type="ARBA" id="ARBA00022598"/>
    </source>
</evidence>
<dbReference type="RefSeq" id="WP_119323590.1">
    <property type="nucleotide sequence ID" value="NZ_AP025739.1"/>
</dbReference>
<keyword evidence="1" id="KW-0436">Ligase</keyword>
<dbReference type="Gene3D" id="3.30.1490.330">
    <property type="match status" value="1"/>
</dbReference>
<keyword evidence="4" id="KW-0067">ATP-binding</keyword>
<accession>A0A402D255</accession>
<dbReference type="EMBL" id="AP025739">
    <property type="protein sequence ID" value="BDI30138.1"/>
    <property type="molecule type" value="Genomic_DNA"/>
</dbReference>
<evidence type="ECO:0000313" key="7">
    <source>
        <dbReference type="EMBL" id="BDI30138.1"/>
    </source>
</evidence>
<evidence type="ECO:0000313" key="8">
    <source>
        <dbReference type="Proteomes" id="UP000287394"/>
    </source>
</evidence>
<dbReference type="GO" id="GO:0005524">
    <property type="term" value="F:ATP binding"/>
    <property type="evidence" value="ECO:0007669"/>
    <property type="project" value="UniProtKB-KW"/>
</dbReference>
<name>A0A402D255_9BACT</name>
<dbReference type="Pfam" id="PF03738">
    <property type="entry name" value="GSP_synth"/>
    <property type="match status" value="1"/>
</dbReference>
<feature type="domain" description="Glutathionylspermidine synthase pre-ATP-grasp-like" evidence="6">
    <location>
        <begin position="12"/>
        <end position="377"/>
    </location>
</feature>
<gene>
    <name evidence="7" type="ORF">CCAX7_21890</name>
</gene>
<keyword evidence="5" id="KW-0460">Magnesium</keyword>
<sequence>MQRIVLSPRADWRSKVEALGLVYHTTDGKPYWNESAYYRFTSRQIDEIEAATNALHAMCLEAAQHVIDHDRFAELGVPAAAIDAIKASWEAEPPSLYGRFDLAYDGVSPPKMLEYNADTPTSLVEAAVVQWRWLEERFPSADQFNSIWEGLVEKWTELKTGGYLLGSPVHFTHVKSTEDLMTVTLLRDTAQEAGLITQGIHIHEIGWDKNARRFVDMRNQPIRTIFKLYPWEWLIAETFGQYALATYSQVQWIEPIWKLLLSSKGILPILWELYPNHPNLLEAHLGRSREMRYYVKKPLFSREGANVTIKDDTGLTRSEGNYGEEGYVFQALAAIPNFDGNRPVLGSWVIDGAARGMGVRESDGPITDNLSRFVPHLFE</sequence>
<evidence type="ECO:0000256" key="3">
    <source>
        <dbReference type="ARBA" id="ARBA00022741"/>
    </source>
</evidence>
<dbReference type="KEGG" id="ccot:CCAX7_21890"/>
<dbReference type="GO" id="GO:0016874">
    <property type="term" value="F:ligase activity"/>
    <property type="evidence" value="ECO:0007669"/>
    <property type="project" value="UniProtKB-KW"/>
</dbReference>
<evidence type="ECO:0000256" key="2">
    <source>
        <dbReference type="ARBA" id="ARBA00022723"/>
    </source>
</evidence>
<keyword evidence="2" id="KW-0479">Metal-binding</keyword>
<dbReference type="OrthoDB" id="9765517at2"/>
<dbReference type="InterPro" id="IPR016185">
    <property type="entry name" value="PreATP-grasp_dom_sf"/>
</dbReference>
<dbReference type="SUPFAM" id="SSF56059">
    <property type="entry name" value="Glutathione synthetase ATP-binding domain-like"/>
    <property type="match status" value="1"/>
</dbReference>
<keyword evidence="3" id="KW-0547">Nucleotide-binding</keyword>
<reference evidence="7 8" key="1">
    <citation type="journal article" date="2019" name="Int. J. Syst. Evol. Microbiol.">
        <title>Capsulimonas corticalis gen. nov., sp. nov., an aerobic capsulated bacterium, of a novel bacterial order, Capsulimonadales ord. nov., of the class Armatimonadia of the phylum Armatimonadetes.</title>
        <authorList>
            <person name="Li J."/>
            <person name="Kudo C."/>
            <person name="Tonouchi A."/>
        </authorList>
    </citation>
    <scope>NUCLEOTIDE SEQUENCE [LARGE SCALE GENOMIC DNA]</scope>
    <source>
        <strain evidence="7 8">AX-7</strain>
    </source>
</reference>
<organism evidence="7 8">
    <name type="scientific">Capsulimonas corticalis</name>
    <dbReference type="NCBI Taxonomy" id="2219043"/>
    <lineage>
        <taxon>Bacteria</taxon>
        <taxon>Bacillati</taxon>
        <taxon>Armatimonadota</taxon>
        <taxon>Armatimonadia</taxon>
        <taxon>Capsulimonadales</taxon>
        <taxon>Capsulimonadaceae</taxon>
        <taxon>Capsulimonas</taxon>
    </lineage>
</organism>
<dbReference type="Proteomes" id="UP000287394">
    <property type="component" value="Chromosome"/>
</dbReference>
<dbReference type="GO" id="GO:0046872">
    <property type="term" value="F:metal ion binding"/>
    <property type="evidence" value="ECO:0007669"/>
    <property type="project" value="UniProtKB-KW"/>
</dbReference>
<evidence type="ECO:0000259" key="6">
    <source>
        <dbReference type="Pfam" id="PF03738"/>
    </source>
</evidence>
<dbReference type="AlphaFoldDB" id="A0A402D255"/>